<sequence>MPTTPAPTAPTFDLARSGSSLPNQPIRRPTAADQACSFRANRAYLRSRKIRHTIPEPADQKANRRRRGPLGGRPTGYDPARYARRNVVERAINRLKQFRAVATRYDKRGYTPRHGNRRNPDHLAPHLIQETGPGARLSSTWAPVIHKTRDCSLRRNGHFCEETDSPPATQSGSSPGGASTKWEP</sequence>
<organism evidence="2 3">
    <name type="scientific">Herbidospora solisilvae</name>
    <dbReference type="NCBI Taxonomy" id="2696284"/>
    <lineage>
        <taxon>Bacteria</taxon>
        <taxon>Bacillati</taxon>
        <taxon>Actinomycetota</taxon>
        <taxon>Actinomycetes</taxon>
        <taxon>Streptosporangiales</taxon>
        <taxon>Streptosporangiaceae</taxon>
        <taxon>Herbidospora</taxon>
    </lineage>
</organism>
<keyword evidence="3" id="KW-1185">Reference proteome</keyword>
<accession>A0A7C9NY36</accession>
<protein>
    <submittedName>
        <fullName evidence="2">Transposase</fullName>
    </submittedName>
</protein>
<evidence type="ECO:0000256" key="1">
    <source>
        <dbReference type="SAM" id="MobiDB-lite"/>
    </source>
</evidence>
<evidence type="ECO:0000313" key="3">
    <source>
        <dbReference type="Proteomes" id="UP000479526"/>
    </source>
</evidence>
<proteinExistence type="predicted"/>
<comment type="caution">
    <text evidence="2">The sequence shown here is derived from an EMBL/GenBank/DDBJ whole genome shotgun (WGS) entry which is preliminary data.</text>
</comment>
<dbReference type="AlphaFoldDB" id="A0A7C9NY36"/>
<feature type="region of interest" description="Disordered" evidence="1">
    <location>
        <begin position="155"/>
        <end position="184"/>
    </location>
</feature>
<name>A0A7C9NY36_9ACTN</name>
<feature type="region of interest" description="Disordered" evidence="1">
    <location>
        <begin position="108"/>
        <end position="128"/>
    </location>
</feature>
<reference evidence="2 3" key="1">
    <citation type="submission" date="2020-01" db="EMBL/GenBank/DDBJ databases">
        <title>Herbidospora sp. NEAU-GS84 nov., a novel actinomycete isolated from soil.</title>
        <authorList>
            <person name="Han L."/>
        </authorList>
    </citation>
    <scope>NUCLEOTIDE SEQUENCE [LARGE SCALE GENOMIC DNA]</scope>
    <source>
        <strain evidence="2 3">NEAU-GS84</strain>
    </source>
</reference>
<feature type="compositionally biased region" description="Polar residues" evidence="1">
    <location>
        <begin position="166"/>
        <end position="177"/>
    </location>
</feature>
<evidence type="ECO:0000313" key="2">
    <source>
        <dbReference type="EMBL" id="NAS20117.1"/>
    </source>
</evidence>
<dbReference type="EMBL" id="WXEW01000001">
    <property type="protein sequence ID" value="NAS20117.1"/>
    <property type="molecule type" value="Genomic_DNA"/>
</dbReference>
<feature type="region of interest" description="Disordered" evidence="1">
    <location>
        <begin position="1"/>
        <end position="79"/>
    </location>
</feature>
<dbReference type="Proteomes" id="UP000479526">
    <property type="component" value="Unassembled WGS sequence"/>
</dbReference>
<gene>
    <name evidence="2" type="ORF">GT755_00285</name>
</gene>